<dbReference type="InterPro" id="IPR023846">
    <property type="entry name" value="CHP04042_MSMEG0570"/>
</dbReference>
<dbReference type="Proteomes" id="UP001296706">
    <property type="component" value="Unassembled WGS sequence"/>
</dbReference>
<comment type="caution">
    <text evidence="1">The sequence shown here is derived from an EMBL/GenBank/DDBJ whole genome shotgun (WGS) entry which is preliminary data.</text>
</comment>
<evidence type="ECO:0000313" key="2">
    <source>
        <dbReference type="Proteomes" id="UP001296706"/>
    </source>
</evidence>
<gene>
    <name evidence="1" type="ORF">HF577_35890</name>
</gene>
<organism evidence="1 2">
    <name type="scientific">Pseudonocardia xinjiangensis</name>
    <dbReference type="NCBI Taxonomy" id="75289"/>
    <lineage>
        <taxon>Bacteria</taxon>
        <taxon>Bacillati</taxon>
        <taxon>Actinomycetota</taxon>
        <taxon>Actinomycetes</taxon>
        <taxon>Pseudonocardiales</taxon>
        <taxon>Pseudonocardiaceae</taxon>
        <taxon>Pseudonocardia</taxon>
    </lineage>
</organism>
<name>A0ABX1RPZ9_9PSEU</name>
<reference evidence="1 2" key="1">
    <citation type="submission" date="2020-04" db="EMBL/GenBank/DDBJ databases">
        <authorList>
            <person name="Klaysubun C."/>
            <person name="Duangmal K."/>
            <person name="Lipun K."/>
        </authorList>
    </citation>
    <scope>NUCLEOTIDE SEQUENCE [LARGE SCALE GENOMIC DNA]</scope>
    <source>
        <strain evidence="1 2">JCM 11839</strain>
    </source>
</reference>
<accession>A0ABX1RPZ9</accession>
<dbReference type="NCBIfam" id="TIGR04042">
    <property type="entry name" value="MSMEG_0570_fam"/>
    <property type="match status" value="1"/>
</dbReference>
<evidence type="ECO:0000313" key="1">
    <source>
        <dbReference type="EMBL" id="NMH82457.1"/>
    </source>
</evidence>
<dbReference type="EMBL" id="JAAXKY010000239">
    <property type="protein sequence ID" value="NMH82457.1"/>
    <property type="molecule type" value="Genomic_DNA"/>
</dbReference>
<keyword evidence="2" id="KW-1185">Reference proteome</keyword>
<sequence>MPEMTFEIRWPDGSARHYYSPSLVVEEYLTAGESYPVEEFVRRSREALGIAGERVRAKYGFPCSRAAASLAAIEQTAAGFADGSVRVERLTR</sequence>
<protein>
    <submittedName>
        <fullName evidence="1">MSMEG_0570 family nitrogen starvation response protein</fullName>
    </submittedName>
</protein>
<proteinExistence type="predicted"/>